<gene>
    <name evidence="1" type="ORF">FHR82_008464</name>
</gene>
<evidence type="ECO:0000313" key="1">
    <source>
        <dbReference type="EMBL" id="MBB4912193.1"/>
    </source>
</evidence>
<proteinExistence type="predicted"/>
<organism evidence="1 2">
    <name type="scientific">Actinophytocola algeriensis</name>
    <dbReference type="NCBI Taxonomy" id="1768010"/>
    <lineage>
        <taxon>Bacteria</taxon>
        <taxon>Bacillati</taxon>
        <taxon>Actinomycetota</taxon>
        <taxon>Actinomycetes</taxon>
        <taxon>Pseudonocardiales</taxon>
        <taxon>Pseudonocardiaceae</taxon>
    </lineage>
</organism>
<sequence>MKTGIPWDFCHVEVVGDSVLVLIPAGLPKGVLAGRLPAALTTELRTHNDTHPPAQRIKLRMALHAGELTRDDLGMTGSAIVHAHRLLDAAAFKKACAGSRAPLAMIVSAWFYAEVVRHRPEYEPGTYRPVHVAVKETDGIGWVRVLRT</sequence>
<name>A0A7W7VJ69_9PSEU</name>
<dbReference type="Proteomes" id="UP000520767">
    <property type="component" value="Unassembled WGS sequence"/>
</dbReference>
<dbReference type="InterPro" id="IPR029787">
    <property type="entry name" value="Nucleotide_cyclase"/>
</dbReference>
<protein>
    <submittedName>
        <fullName evidence="1">Uncharacterized protein</fullName>
    </submittedName>
</protein>
<dbReference type="AlphaFoldDB" id="A0A7W7VJ69"/>
<dbReference type="EMBL" id="JACHJQ010000012">
    <property type="protein sequence ID" value="MBB4912193.1"/>
    <property type="molecule type" value="Genomic_DNA"/>
</dbReference>
<comment type="caution">
    <text evidence="1">The sequence shown here is derived from an EMBL/GenBank/DDBJ whole genome shotgun (WGS) entry which is preliminary data.</text>
</comment>
<reference evidence="1 2" key="1">
    <citation type="submission" date="2020-08" db="EMBL/GenBank/DDBJ databases">
        <title>Genomic Encyclopedia of Type Strains, Phase III (KMG-III): the genomes of soil and plant-associated and newly described type strains.</title>
        <authorList>
            <person name="Whitman W."/>
        </authorList>
    </citation>
    <scope>NUCLEOTIDE SEQUENCE [LARGE SCALE GENOMIC DNA]</scope>
    <source>
        <strain evidence="1 2">CECT 8960</strain>
    </source>
</reference>
<dbReference type="RefSeq" id="WP_184816202.1">
    <property type="nucleotide sequence ID" value="NZ_JACHJQ010000012.1"/>
</dbReference>
<accession>A0A7W7VJ69</accession>
<keyword evidence="2" id="KW-1185">Reference proteome</keyword>
<dbReference type="Gene3D" id="3.30.70.1230">
    <property type="entry name" value="Nucleotide cyclase"/>
    <property type="match status" value="1"/>
</dbReference>
<dbReference type="SUPFAM" id="SSF55073">
    <property type="entry name" value="Nucleotide cyclase"/>
    <property type="match status" value="1"/>
</dbReference>
<evidence type="ECO:0000313" key="2">
    <source>
        <dbReference type="Proteomes" id="UP000520767"/>
    </source>
</evidence>